<dbReference type="InterPro" id="IPR009061">
    <property type="entry name" value="DNA-bd_dom_put_sf"/>
</dbReference>
<reference evidence="2 3" key="1">
    <citation type="submission" date="2023-04" db="EMBL/GenBank/DDBJ databases">
        <title>Funneling lignin-derived compounds into biodiesel using alkali-halophilic Citricoccus sp. P2.</title>
        <authorList>
            <person name="Luo C.-B."/>
        </authorList>
    </citation>
    <scope>NUCLEOTIDE SEQUENCE [LARGE SCALE GENOMIC DNA]</scope>
    <source>
        <strain evidence="2 3">P2</strain>
    </source>
</reference>
<feature type="domain" description="Helix-turn-helix" evidence="1">
    <location>
        <begin position="12"/>
        <end position="59"/>
    </location>
</feature>
<sequence length="72" mass="7899">MAPAGNFAEAKFMTVNEVAEMMRVSRMTVYRMIHAGELPAVRFGRSYRVPENAVQEILSAGYTEGTGTDGRA</sequence>
<keyword evidence="3" id="KW-1185">Reference proteome</keyword>
<proteinExistence type="predicted"/>
<organism evidence="2 3">
    <name type="scientific">Citricoccus muralis</name>
    <dbReference type="NCBI Taxonomy" id="169134"/>
    <lineage>
        <taxon>Bacteria</taxon>
        <taxon>Bacillati</taxon>
        <taxon>Actinomycetota</taxon>
        <taxon>Actinomycetes</taxon>
        <taxon>Micrococcales</taxon>
        <taxon>Micrococcaceae</taxon>
        <taxon>Citricoccus</taxon>
    </lineage>
</organism>
<dbReference type="SUPFAM" id="SSF46955">
    <property type="entry name" value="Putative DNA-binding domain"/>
    <property type="match status" value="1"/>
</dbReference>
<accession>A0ABY8H5M1</accession>
<dbReference type="InterPro" id="IPR010093">
    <property type="entry name" value="SinI_DNA-bd"/>
</dbReference>
<dbReference type="NCBIfam" id="TIGR01764">
    <property type="entry name" value="excise"/>
    <property type="match status" value="1"/>
</dbReference>
<dbReference type="InterPro" id="IPR041657">
    <property type="entry name" value="HTH_17"/>
</dbReference>
<evidence type="ECO:0000313" key="3">
    <source>
        <dbReference type="Proteomes" id="UP001219037"/>
    </source>
</evidence>
<name>A0ABY8H5M1_9MICC</name>
<dbReference type="RefSeq" id="WP_278157153.1">
    <property type="nucleotide sequence ID" value="NZ_CP121252.1"/>
</dbReference>
<dbReference type="Proteomes" id="UP001219037">
    <property type="component" value="Chromosome"/>
</dbReference>
<protein>
    <submittedName>
        <fullName evidence="2">Helix-turn-helix domain-containing protein</fullName>
    </submittedName>
</protein>
<gene>
    <name evidence="2" type="ORF">P8192_11325</name>
</gene>
<dbReference type="EMBL" id="CP121252">
    <property type="protein sequence ID" value="WFP15978.1"/>
    <property type="molecule type" value="Genomic_DNA"/>
</dbReference>
<evidence type="ECO:0000259" key="1">
    <source>
        <dbReference type="Pfam" id="PF12728"/>
    </source>
</evidence>
<dbReference type="Pfam" id="PF12728">
    <property type="entry name" value="HTH_17"/>
    <property type="match status" value="1"/>
</dbReference>
<evidence type="ECO:0000313" key="2">
    <source>
        <dbReference type="EMBL" id="WFP15978.1"/>
    </source>
</evidence>